<name>A0AAE1I6H3_9HYPO</name>
<gene>
    <name evidence="8" type="ORF">Triagg1_10785</name>
</gene>
<dbReference type="PANTHER" id="PTHR10981:SF0">
    <property type="entry name" value="BATTENIN"/>
    <property type="match status" value="1"/>
</dbReference>
<dbReference type="GO" id="GO:0006865">
    <property type="term" value="P:amino acid transport"/>
    <property type="evidence" value="ECO:0007669"/>
    <property type="project" value="UniProtKB-KW"/>
</dbReference>
<comment type="similarity">
    <text evidence="7">Belongs to the battenin family.</text>
</comment>
<accession>A0AAE1I6H3</accession>
<dbReference type="Pfam" id="PF02487">
    <property type="entry name" value="CLN3"/>
    <property type="match status" value="1"/>
</dbReference>
<sequence length="449" mass="48713">MSVVKLPVRGSGSVFTAGWDLRTFTAFGIVGEYTYCAVWWTHRRLSHHQPYAELTSATPGFANTLLPYIIFSSLYLIVPFSLPVVLLIELLPAIAVKLLVPHILHYTPHWVWLALLSGCWILATVTANAAPPNVIAPIRILIAVLASANTAVAEVFFLSQLSHYGKTALAGWGTGSAAGGALRAVLPTILTIRMGLMMRNATSYVYYLLVAMVAAYFLVLPSPVLRTMAVNELAGEDEAAVEMESHKSTLITAESHSQTISFRERIHRNMQLMSSKLLRLCIDPLLLVTAAQGLVSSGTPRASRALRSFSGYQSFSATYGLAFQIGDLIARSTALLFRTRRPRLLFALLVVCCLAAILNTSLMLSANIYFVLGLISCIGWLRGMMYMNIYGAAMEYLSRNPDANAEFALGSIGVGETAGMLIGSLTAVTFESQLCGLASRSGRWCSTIT</sequence>
<evidence type="ECO:0000256" key="4">
    <source>
        <dbReference type="ARBA" id="ARBA00022970"/>
    </source>
</evidence>
<keyword evidence="3 7" id="KW-0812">Transmembrane</keyword>
<dbReference type="Proteomes" id="UP001273209">
    <property type="component" value="Unassembled WGS sequence"/>
</dbReference>
<feature type="transmembrane region" description="Helical" evidence="7">
    <location>
        <begin position="204"/>
        <end position="225"/>
    </location>
</feature>
<dbReference type="GO" id="GO:0005774">
    <property type="term" value="C:vacuolar membrane"/>
    <property type="evidence" value="ECO:0007669"/>
    <property type="project" value="UniProtKB-SubCell"/>
</dbReference>
<dbReference type="AlphaFoldDB" id="A0AAE1I6H3"/>
<dbReference type="PANTHER" id="PTHR10981">
    <property type="entry name" value="BATTENIN"/>
    <property type="match status" value="1"/>
</dbReference>
<evidence type="ECO:0000256" key="3">
    <source>
        <dbReference type="ARBA" id="ARBA00022692"/>
    </source>
</evidence>
<feature type="transmembrane region" description="Helical" evidence="7">
    <location>
        <begin position="315"/>
        <end position="337"/>
    </location>
</feature>
<feature type="transmembrane region" description="Helical" evidence="7">
    <location>
        <begin position="109"/>
        <end position="130"/>
    </location>
</feature>
<keyword evidence="9" id="KW-1185">Reference proteome</keyword>
<dbReference type="GeneID" id="87914799"/>
<evidence type="ECO:0000313" key="9">
    <source>
        <dbReference type="Proteomes" id="UP001273209"/>
    </source>
</evidence>
<evidence type="ECO:0000256" key="7">
    <source>
        <dbReference type="RuleBase" id="RU361113"/>
    </source>
</evidence>
<evidence type="ECO:0000256" key="1">
    <source>
        <dbReference type="ARBA" id="ARBA00004127"/>
    </source>
</evidence>
<organism evidence="8 9">
    <name type="scientific">Trichoderma aggressivum f. europaeum</name>
    <dbReference type="NCBI Taxonomy" id="173218"/>
    <lineage>
        <taxon>Eukaryota</taxon>
        <taxon>Fungi</taxon>
        <taxon>Dikarya</taxon>
        <taxon>Ascomycota</taxon>
        <taxon>Pezizomycotina</taxon>
        <taxon>Sordariomycetes</taxon>
        <taxon>Hypocreomycetidae</taxon>
        <taxon>Hypocreales</taxon>
        <taxon>Hypocreaceae</taxon>
        <taxon>Trichoderma</taxon>
    </lineage>
</organism>
<dbReference type="RefSeq" id="XP_062750283.1">
    <property type="nucleotide sequence ID" value="XM_062894894.1"/>
</dbReference>
<reference evidence="8" key="1">
    <citation type="submission" date="2023-11" db="EMBL/GenBank/DDBJ databases">
        <title>The genome sequences of three competitors of mushroom-forming fungi.</title>
        <authorList>
            <person name="Beijen E."/>
            <person name="Ohm R.A."/>
        </authorList>
    </citation>
    <scope>NUCLEOTIDE SEQUENCE</scope>
    <source>
        <strain evidence="8">CBS 100526</strain>
    </source>
</reference>
<evidence type="ECO:0000256" key="5">
    <source>
        <dbReference type="ARBA" id="ARBA00022989"/>
    </source>
</evidence>
<feature type="transmembrane region" description="Helical" evidence="7">
    <location>
        <begin position="136"/>
        <end position="157"/>
    </location>
</feature>
<dbReference type="PRINTS" id="PR01315">
    <property type="entry name" value="BATTENIN"/>
</dbReference>
<keyword evidence="7" id="KW-0926">Vacuole</keyword>
<dbReference type="EMBL" id="JAWRVG010000085">
    <property type="protein sequence ID" value="KAK4060466.1"/>
    <property type="molecule type" value="Genomic_DNA"/>
</dbReference>
<evidence type="ECO:0000256" key="6">
    <source>
        <dbReference type="ARBA" id="ARBA00023136"/>
    </source>
</evidence>
<feature type="transmembrane region" description="Helical" evidence="7">
    <location>
        <begin position="344"/>
        <end position="362"/>
    </location>
</feature>
<comment type="subcellular location">
    <subcellularLocation>
        <location evidence="1">Endomembrane system</location>
        <topology evidence="1">Multi-pass membrane protein</topology>
    </subcellularLocation>
    <subcellularLocation>
        <location evidence="7">Vacuole membrane</location>
        <topology evidence="7">Multi-pass membrane protein</topology>
    </subcellularLocation>
</comment>
<evidence type="ECO:0000313" key="8">
    <source>
        <dbReference type="EMBL" id="KAK4060466.1"/>
    </source>
</evidence>
<feature type="transmembrane region" description="Helical" evidence="7">
    <location>
        <begin position="65"/>
        <end position="88"/>
    </location>
</feature>
<keyword evidence="4" id="KW-0029">Amino-acid transport</keyword>
<protein>
    <recommendedName>
        <fullName evidence="7">Protein BTN</fullName>
    </recommendedName>
</protein>
<comment type="caution">
    <text evidence="8">The sequence shown here is derived from an EMBL/GenBank/DDBJ whole genome shotgun (WGS) entry which is preliminary data.</text>
</comment>
<proteinExistence type="inferred from homology"/>
<feature type="transmembrane region" description="Helical" evidence="7">
    <location>
        <begin position="169"/>
        <end position="192"/>
    </location>
</feature>
<keyword evidence="5 7" id="KW-1133">Transmembrane helix</keyword>
<evidence type="ECO:0000256" key="2">
    <source>
        <dbReference type="ARBA" id="ARBA00022448"/>
    </source>
</evidence>
<feature type="transmembrane region" description="Helical" evidence="7">
    <location>
        <begin position="368"/>
        <end position="389"/>
    </location>
</feature>
<keyword evidence="2" id="KW-0813">Transport</keyword>
<dbReference type="InterPro" id="IPR003492">
    <property type="entry name" value="Battenin_disease_Cln3"/>
</dbReference>
<keyword evidence="6 7" id="KW-0472">Membrane</keyword>
<dbReference type="GO" id="GO:0012505">
    <property type="term" value="C:endomembrane system"/>
    <property type="evidence" value="ECO:0007669"/>
    <property type="project" value="UniProtKB-SubCell"/>
</dbReference>
<dbReference type="GO" id="GO:0051453">
    <property type="term" value="P:regulation of intracellular pH"/>
    <property type="evidence" value="ECO:0007669"/>
    <property type="project" value="TreeGrafter"/>
</dbReference>